<accession>A0A822FRD5</accession>
<sequence>HRATFQQNLSQVNSPIQGFPGAQNSRQYVNANYSNQQGNPCGYFVDRRQPQQQQHNRYPPPPAATQHYGNQYQQNRHPNSP</sequence>
<evidence type="ECO:0000313" key="3">
    <source>
        <dbReference type="Proteomes" id="UP000663848"/>
    </source>
</evidence>
<comment type="caution">
    <text evidence="2">The sequence shown here is derived from an EMBL/GenBank/DDBJ whole genome shotgun (WGS) entry which is preliminary data.</text>
</comment>
<dbReference type="Proteomes" id="UP000663848">
    <property type="component" value="Unassembled WGS sequence"/>
</dbReference>
<gene>
    <name evidence="2" type="ORF">QYT958_LOCUS46846</name>
</gene>
<feature type="non-terminal residue" evidence="2">
    <location>
        <position position="1"/>
    </location>
</feature>
<feature type="non-terminal residue" evidence="2">
    <location>
        <position position="81"/>
    </location>
</feature>
<evidence type="ECO:0000313" key="2">
    <source>
        <dbReference type="EMBL" id="CAF5131389.1"/>
    </source>
</evidence>
<name>A0A822FRD5_9BILA</name>
<evidence type="ECO:0000256" key="1">
    <source>
        <dbReference type="SAM" id="MobiDB-lite"/>
    </source>
</evidence>
<dbReference type="AlphaFoldDB" id="A0A822FRD5"/>
<feature type="compositionally biased region" description="Polar residues" evidence="1">
    <location>
        <begin position="1"/>
        <end position="39"/>
    </location>
</feature>
<organism evidence="2 3">
    <name type="scientific">Rotaria socialis</name>
    <dbReference type="NCBI Taxonomy" id="392032"/>
    <lineage>
        <taxon>Eukaryota</taxon>
        <taxon>Metazoa</taxon>
        <taxon>Spiralia</taxon>
        <taxon>Gnathifera</taxon>
        <taxon>Rotifera</taxon>
        <taxon>Eurotatoria</taxon>
        <taxon>Bdelloidea</taxon>
        <taxon>Philodinida</taxon>
        <taxon>Philodinidae</taxon>
        <taxon>Rotaria</taxon>
    </lineage>
</organism>
<feature type="compositionally biased region" description="Polar residues" evidence="1">
    <location>
        <begin position="67"/>
        <end position="81"/>
    </location>
</feature>
<proteinExistence type="predicted"/>
<reference evidence="2" key="1">
    <citation type="submission" date="2021-02" db="EMBL/GenBank/DDBJ databases">
        <authorList>
            <person name="Nowell W R."/>
        </authorList>
    </citation>
    <scope>NUCLEOTIDE SEQUENCE</scope>
</reference>
<feature type="region of interest" description="Disordered" evidence="1">
    <location>
        <begin position="1"/>
        <end position="81"/>
    </location>
</feature>
<protein>
    <submittedName>
        <fullName evidence="2">Uncharacterized protein</fullName>
    </submittedName>
</protein>
<dbReference type="EMBL" id="CAJOBR010085196">
    <property type="protein sequence ID" value="CAF5131389.1"/>
    <property type="molecule type" value="Genomic_DNA"/>
</dbReference>